<keyword evidence="2" id="KW-1185">Reference proteome</keyword>
<dbReference type="AlphaFoldDB" id="A0A934N5D9"/>
<dbReference type="EMBL" id="JAEKNR010000004">
    <property type="protein sequence ID" value="MBJ7596511.1"/>
    <property type="molecule type" value="Genomic_DNA"/>
</dbReference>
<protein>
    <submittedName>
        <fullName evidence="1">Pirin</fullName>
    </submittedName>
</protein>
<dbReference type="Pfam" id="PF04796">
    <property type="entry name" value="RepA_C"/>
    <property type="match status" value="1"/>
</dbReference>
<dbReference type="InterPro" id="IPR006881">
    <property type="entry name" value="RepA_C"/>
</dbReference>
<reference evidence="1" key="1">
    <citation type="submission" date="2020-10" db="EMBL/GenBank/DDBJ databases">
        <title>Ca. Dormibacterota MAGs.</title>
        <authorList>
            <person name="Montgomery K."/>
        </authorList>
    </citation>
    <scope>NUCLEOTIDE SEQUENCE [LARGE SCALE GENOMIC DNA]</scope>
    <source>
        <strain evidence="1">SC8812_S17_10</strain>
    </source>
</reference>
<sequence>MRPEDYTDHKPRPMNLLHIRRPDASSAARHESLEAALAETFGRELEAARGAGELAFYARLLAQVNLPHSRVTVNEYERSNGDLTLTLLAPSKIGLPYGTIPRLTLFWVCTEAFRTRSRDLVLGDCLADFMAQLDVEQTGGRKGTIRPWRRQLTSLFATAFTLHYAGDGFTQLAGVHVADEALILWDPTSPNQRQLWQSTVCLSERFYQAVVDRPFPVSMAALRWLRKSPLALDLYTWLTYRLSYLDRRTPIPLAALAVQFGSNYAELKHFRWKLEKALAKLQAIWPELRVELDSAALILQPSRPHVPPRGDRIP</sequence>
<evidence type="ECO:0000313" key="2">
    <source>
        <dbReference type="Proteomes" id="UP000612893"/>
    </source>
</evidence>
<accession>A0A934N5D9</accession>
<evidence type="ECO:0000313" key="1">
    <source>
        <dbReference type="EMBL" id="MBJ7596511.1"/>
    </source>
</evidence>
<comment type="caution">
    <text evidence="1">The sequence shown here is derived from an EMBL/GenBank/DDBJ whole genome shotgun (WGS) entry which is preliminary data.</text>
</comment>
<proteinExistence type="predicted"/>
<dbReference type="Proteomes" id="UP000612893">
    <property type="component" value="Unassembled WGS sequence"/>
</dbReference>
<organism evidence="1 2">
    <name type="scientific">Candidatus Nephthysia bennettiae</name>
    <dbReference type="NCBI Taxonomy" id="3127016"/>
    <lineage>
        <taxon>Bacteria</taxon>
        <taxon>Bacillati</taxon>
        <taxon>Candidatus Dormiibacterota</taxon>
        <taxon>Candidatus Dormibacteria</taxon>
        <taxon>Candidatus Dormibacterales</taxon>
        <taxon>Candidatus Dormibacteraceae</taxon>
        <taxon>Candidatus Nephthysia</taxon>
    </lineage>
</organism>
<gene>
    <name evidence="1" type="ORF">JF922_00260</name>
</gene>
<name>A0A934N5D9_9BACT</name>